<keyword evidence="6" id="KW-0997">Cell inner membrane</keyword>
<accession>A0AA35RCV5</accession>
<dbReference type="InterPro" id="IPR033755">
    <property type="entry name" value="PdxS/SNZ_N"/>
</dbReference>
<proteinExistence type="inferred from homology"/>
<evidence type="ECO:0000256" key="1">
    <source>
        <dbReference type="ARBA" id="ARBA00004737"/>
    </source>
</evidence>
<dbReference type="Gene3D" id="3.20.20.70">
    <property type="entry name" value="Aldolase class I"/>
    <property type="match status" value="1"/>
</dbReference>
<dbReference type="InterPro" id="IPR017871">
    <property type="entry name" value="ABC_transporter-like_CS"/>
</dbReference>
<dbReference type="GO" id="GO:0005524">
    <property type="term" value="F:ATP binding"/>
    <property type="evidence" value="ECO:0007669"/>
    <property type="project" value="UniProtKB-KW"/>
</dbReference>
<feature type="domain" description="ABC transporter" evidence="14">
    <location>
        <begin position="1"/>
        <end position="232"/>
    </location>
</feature>
<keyword evidence="17" id="KW-1185">Reference proteome</keyword>
<dbReference type="GO" id="GO:0140359">
    <property type="term" value="F:ABC-type transporter activity"/>
    <property type="evidence" value="ECO:0007669"/>
    <property type="project" value="InterPro"/>
</dbReference>
<dbReference type="HAMAP" id="MF_01824">
    <property type="entry name" value="PdxS"/>
    <property type="match status" value="1"/>
</dbReference>
<dbReference type="SMART" id="SM00382">
    <property type="entry name" value="AAA"/>
    <property type="match status" value="1"/>
</dbReference>
<dbReference type="Pfam" id="PF00005">
    <property type="entry name" value="ABC_tran"/>
    <property type="match status" value="1"/>
</dbReference>
<dbReference type="PANTHER" id="PTHR31829">
    <property type="entry name" value="PYRIDOXAL 5'-PHOSPHATE SYNTHASE SUBUNIT SNZ1-RELATED"/>
    <property type="match status" value="1"/>
</dbReference>
<dbReference type="Gene3D" id="2.40.50.100">
    <property type="match status" value="1"/>
</dbReference>
<evidence type="ECO:0000256" key="6">
    <source>
        <dbReference type="ARBA" id="ARBA00022519"/>
    </source>
</evidence>
<evidence type="ECO:0000256" key="4">
    <source>
        <dbReference type="ARBA" id="ARBA00022448"/>
    </source>
</evidence>
<keyword evidence="9" id="KW-0663">Pyridoxal phosphate</keyword>
<comment type="catalytic activity">
    <reaction evidence="12">
        <text>aldehydo-D-ribose 5-phosphate + D-glyceraldehyde 3-phosphate + L-glutamine = pyridoxal 5'-phosphate + L-glutamate + phosphate + 3 H2O + H(+)</text>
        <dbReference type="Rhea" id="RHEA:31507"/>
        <dbReference type="ChEBI" id="CHEBI:15377"/>
        <dbReference type="ChEBI" id="CHEBI:15378"/>
        <dbReference type="ChEBI" id="CHEBI:29985"/>
        <dbReference type="ChEBI" id="CHEBI:43474"/>
        <dbReference type="ChEBI" id="CHEBI:58273"/>
        <dbReference type="ChEBI" id="CHEBI:58359"/>
        <dbReference type="ChEBI" id="CHEBI:59776"/>
        <dbReference type="ChEBI" id="CHEBI:597326"/>
        <dbReference type="EC" id="4.3.3.6"/>
    </reaction>
</comment>
<keyword evidence="8" id="KW-0067">ATP-binding</keyword>
<evidence type="ECO:0000256" key="10">
    <source>
        <dbReference type="ARBA" id="ARBA00023239"/>
    </source>
</evidence>
<sequence>MLELKVRKSFPDFTLECEAVFGDGVTAIFGPSGSGKSTLLNSIAGLVRPDEGEIRFEGESLYSSGEGAYVPPEKRRFGYVFQDSALFPHMSVAENIHFGYKLTTREDRRIEPSHLVELLQLERLMERSVGNLSGGERQRVALARALATSPRLLLLDEPLASLDGGLRGVILGYLKRIRRELGTSMVYVSHSISEVMALADNALALRDGRAVAYGRASETLLMPEVSAFAQFDTLENLLEARVARRYGEEDIAELEIGDARVVAAGVRRGEGESLTVSIRAGDIIVSRQIPPQTSARNAIRARVSGIHTVDSLVLVYADIGTRVAVEITPNSLETLALREGAEIYLIFKANSVIPLDVVSETESLMAVDMVAETGTFRVKSGLAQMLKGGVIMDVVTAEHAKIAEDAGAVAVMALERVPSDIRSAGGVARMSDPSMIAEIIDAVTIPVMAKARIGHFVEAQILEALGVDYVDESEVLTPADENNHINKHDFSVPFVCGCRDLGEALRRIGEGAAMIRTKGEAGTGNIVEAVRHARQVIGEIRRIQNMTGDELMATARDLRAPYELVREIHETGNLPVVNFAAGGIASPADAALMMQLGVDGVFVGSGIFKSEYPQIMAEAIVKATTHYNDPQILAEVSRGLGVAMPGLDIRTMPEEEQLATRGW</sequence>
<dbReference type="PROSITE" id="PS51129">
    <property type="entry name" value="PDXS_SNZ_2"/>
    <property type="match status" value="1"/>
</dbReference>
<dbReference type="PROSITE" id="PS50893">
    <property type="entry name" value="ABC_TRANSPORTER_2"/>
    <property type="match status" value="1"/>
</dbReference>
<keyword evidence="6" id="KW-1003">Cell membrane</keyword>
<dbReference type="SUPFAM" id="SSF50331">
    <property type="entry name" value="MOP-like"/>
    <property type="match status" value="1"/>
</dbReference>
<dbReference type="InterPro" id="IPR003439">
    <property type="entry name" value="ABC_transporter-like_ATP-bd"/>
</dbReference>
<dbReference type="Proteomes" id="UP001174909">
    <property type="component" value="Unassembled WGS sequence"/>
</dbReference>
<reference evidence="16" key="1">
    <citation type="submission" date="2023-03" db="EMBL/GenBank/DDBJ databases">
        <authorList>
            <person name="Steffen K."/>
            <person name="Cardenas P."/>
        </authorList>
    </citation>
    <scope>NUCLEOTIDE SEQUENCE</scope>
</reference>
<dbReference type="PROSITE" id="PS51866">
    <property type="entry name" value="MOP"/>
    <property type="match status" value="1"/>
</dbReference>
<dbReference type="GO" id="GO:0015098">
    <property type="term" value="F:molybdate ion transmembrane transporter activity"/>
    <property type="evidence" value="ECO:0007669"/>
    <property type="project" value="InterPro"/>
</dbReference>
<evidence type="ECO:0000256" key="5">
    <source>
        <dbReference type="ARBA" id="ARBA00022505"/>
    </source>
</evidence>
<dbReference type="Pfam" id="PF03459">
    <property type="entry name" value="TOBE"/>
    <property type="match status" value="1"/>
</dbReference>
<dbReference type="GO" id="GO:0008615">
    <property type="term" value="P:pyridoxine biosynthetic process"/>
    <property type="evidence" value="ECO:0007669"/>
    <property type="project" value="TreeGrafter"/>
</dbReference>
<evidence type="ECO:0000256" key="13">
    <source>
        <dbReference type="PROSITE-ProRule" id="PRU00481"/>
    </source>
</evidence>
<evidence type="ECO:0000256" key="12">
    <source>
        <dbReference type="ARBA" id="ARBA00047992"/>
    </source>
</evidence>
<dbReference type="EC" id="4.3.3.6" evidence="3"/>
<dbReference type="CDD" id="cd04727">
    <property type="entry name" value="pdxS"/>
    <property type="match status" value="1"/>
</dbReference>
<evidence type="ECO:0000256" key="2">
    <source>
        <dbReference type="ARBA" id="ARBA00007281"/>
    </source>
</evidence>
<dbReference type="GO" id="GO:0042823">
    <property type="term" value="P:pyridoxal phosphate biosynthetic process"/>
    <property type="evidence" value="ECO:0007669"/>
    <property type="project" value="InterPro"/>
</dbReference>
<dbReference type="PANTHER" id="PTHR31829:SF0">
    <property type="entry name" value="PYRIDOXAL 5'-PHOSPHATE SYNTHASE SUBUNIT SNZ1-RELATED"/>
    <property type="match status" value="1"/>
</dbReference>
<dbReference type="EMBL" id="CASHTH010000814">
    <property type="protein sequence ID" value="CAI8008031.1"/>
    <property type="molecule type" value="Genomic_DNA"/>
</dbReference>
<gene>
    <name evidence="16" type="ORF">GBAR_LOCUS5565</name>
</gene>
<evidence type="ECO:0000313" key="17">
    <source>
        <dbReference type="Proteomes" id="UP001174909"/>
    </source>
</evidence>
<dbReference type="PROSITE" id="PS00211">
    <property type="entry name" value="ABC_TRANSPORTER_1"/>
    <property type="match status" value="1"/>
</dbReference>
<evidence type="ECO:0000259" key="14">
    <source>
        <dbReference type="PROSITE" id="PS50893"/>
    </source>
</evidence>
<feature type="domain" description="Mop" evidence="15">
    <location>
        <begin position="292"/>
        <end position="356"/>
    </location>
</feature>
<dbReference type="InterPro" id="IPR003593">
    <property type="entry name" value="AAA+_ATPase"/>
</dbReference>
<keyword evidence="7" id="KW-0547">Nucleotide-binding</keyword>
<dbReference type="NCBIfam" id="TIGR02142">
    <property type="entry name" value="modC_ABC"/>
    <property type="match status" value="1"/>
</dbReference>
<dbReference type="GO" id="GO:0006520">
    <property type="term" value="P:amino acid metabolic process"/>
    <property type="evidence" value="ECO:0007669"/>
    <property type="project" value="TreeGrafter"/>
</dbReference>
<name>A0AA35RCV5_GEOBA</name>
<comment type="similarity">
    <text evidence="2 13">Belongs to the PdxS/SNZ family.</text>
</comment>
<dbReference type="FunFam" id="3.20.20.70:FF:000001">
    <property type="entry name" value="Pyridoxine biosynthesis protein PDX1"/>
    <property type="match status" value="1"/>
</dbReference>
<dbReference type="InterPro" id="IPR011868">
    <property type="entry name" value="ModC_ABC_ATP-bd"/>
</dbReference>
<comment type="pathway">
    <text evidence="1">Cofactor biosynthesis; pyridoxal 5'-phosphate biosynthesis.</text>
</comment>
<dbReference type="AlphaFoldDB" id="A0AA35RCV5"/>
<evidence type="ECO:0000259" key="15">
    <source>
        <dbReference type="PROSITE" id="PS51866"/>
    </source>
</evidence>
<evidence type="ECO:0000256" key="3">
    <source>
        <dbReference type="ARBA" id="ARBA00012084"/>
    </source>
</evidence>
<dbReference type="NCBIfam" id="NF003215">
    <property type="entry name" value="PRK04180.1"/>
    <property type="match status" value="1"/>
</dbReference>
<evidence type="ECO:0000313" key="16">
    <source>
        <dbReference type="EMBL" id="CAI8008031.1"/>
    </source>
</evidence>
<keyword evidence="10" id="KW-0456">Lyase</keyword>
<dbReference type="InterPro" id="IPR005116">
    <property type="entry name" value="Transp-assoc_OB_typ1"/>
</dbReference>
<comment type="caution">
    <text evidence="16">The sequence shown here is derived from an EMBL/GenBank/DDBJ whole genome shotgun (WGS) entry which is preliminary data.</text>
</comment>
<dbReference type="GO" id="GO:0016887">
    <property type="term" value="F:ATP hydrolysis activity"/>
    <property type="evidence" value="ECO:0007669"/>
    <property type="project" value="InterPro"/>
</dbReference>
<dbReference type="InterPro" id="IPR001852">
    <property type="entry name" value="PdxS/SNZ"/>
</dbReference>
<organism evidence="16 17">
    <name type="scientific">Geodia barretti</name>
    <name type="common">Barrett's horny sponge</name>
    <dbReference type="NCBI Taxonomy" id="519541"/>
    <lineage>
        <taxon>Eukaryota</taxon>
        <taxon>Metazoa</taxon>
        <taxon>Porifera</taxon>
        <taxon>Demospongiae</taxon>
        <taxon>Heteroscleromorpha</taxon>
        <taxon>Tetractinellida</taxon>
        <taxon>Astrophorina</taxon>
        <taxon>Geodiidae</taxon>
        <taxon>Geodia</taxon>
    </lineage>
</organism>
<dbReference type="InterPro" id="IPR004606">
    <property type="entry name" value="Mop_domain"/>
</dbReference>
<dbReference type="SUPFAM" id="SSF52540">
    <property type="entry name" value="P-loop containing nucleoside triphosphate hydrolases"/>
    <property type="match status" value="1"/>
</dbReference>
<keyword evidence="6" id="KW-0472">Membrane</keyword>
<keyword evidence="11" id="KW-0704">Schiff base</keyword>
<dbReference type="NCBIfam" id="TIGR00343">
    <property type="entry name" value="pyridoxal 5'-phosphate synthase lyase subunit PdxS"/>
    <property type="match status" value="1"/>
</dbReference>
<dbReference type="SUPFAM" id="SSF51366">
    <property type="entry name" value="Ribulose-phoshate binding barrel"/>
    <property type="match status" value="1"/>
</dbReference>
<evidence type="ECO:0000256" key="11">
    <source>
        <dbReference type="ARBA" id="ARBA00023270"/>
    </source>
</evidence>
<evidence type="ECO:0000256" key="7">
    <source>
        <dbReference type="ARBA" id="ARBA00022741"/>
    </source>
</evidence>
<dbReference type="Pfam" id="PF01680">
    <property type="entry name" value="SOR_SNZ"/>
    <property type="match status" value="1"/>
</dbReference>
<evidence type="ECO:0000256" key="9">
    <source>
        <dbReference type="ARBA" id="ARBA00022898"/>
    </source>
</evidence>
<dbReference type="GO" id="GO:0036381">
    <property type="term" value="F:pyridoxal 5'-phosphate synthase (glutamine hydrolysing) activity"/>
    <property type="evidence" value="ECO:0007669"/>
    <property type="project" value="UniProtKB-EC"/>
</dbReference>
<dbReference type="Gene3D" id="3.40.50.300">
    <property type="entry name" value="P-loop containing nucleotide triphosphate hydrolases"/>
    <property type="match status" value="1"/>
</dbReference>
<keyword evidence="5" id="KW-0500">Molybdenum</keyword>
<dbReference type="InterPro" id="IPR008995">
    <property type="entry name" value="Mo/tungstate-bd_C_term_dom"/>
</dbReference>
<dbReference type="GO" id="GO:0016020">
    <property type="term" value="C:membrane"/>
    <property type="evidence" value="ECO:0007669"/>
    <property type="project" value="InterPro"/>
</dbReference>
<evidence type="ECO:0000256" key="8">
    <source>
        <dbReference type="ARBA" id="ARBA00022840"/>
    </source>
</evidence>
<dbReference type="InterPro" id="IPR027417">
    <property type="entry name" value="P-loop_NTPase"/>
</dbReference>
<keyword evidence="4" id="KW-0813">Transport</keyword>
<protein>
    <recommendedName>
        <fullName evidence="3">pyridoxal 5'-phosphate synthase (glutamine hydrolyzing)</fullName>
        <ecNumber evidence="3">4.3.3.6</ecNumber>
    </recommendedName>
</protein>
<dbReference type="InterPro" id="IPR013785">
    <property type="entry name" value="Aldolase_TIM"/>
</dbReference>
<dbReference type="InterPro" id="IPR011060">
    <property type="entry name" value="RibuloseP-bd_barrel"/>
</dbReference>